<comment type="caution">
    <text evidence="1">The sequence shown here is derived from an EMBL/GenBank/DDBJ whole genome shotgun (WGS) entry which is preliminary data.</text>
</comment>
<evidence type="ECO:0000313" key="1">
    <source>
        <dbReference type="EMBL" id="MBB4738206.1"/>
    </source>
</evidence>
<keyword evidence="2" id="KW-1185">Reference proteome</keyword>
<dbReference type="Proteomes" id="UP000546162">
    <property type="component" value="Unassembled WGS sequence"/>
</dbReference>
<gene>
    <name evidence="1" type="ORF">BJY16_001665</name>
</gene>
<name>A0A7W7GTY7_9ACTN</name>
<proteinExistence type="predicted"/>
<dbReference type="AlphaFoldDB" id="A0A7W7GTY7"/>
<reference evidence="1 2" key="1">
    <citation type="submission" date="2020-08" db="EMBL/GenBank/DDBJ databases">
        <title>Sequencing the genomes of 1000 actinobacteria strains.</title>
        <authorList>
            <person name="Klenk H.-P."/>
        </authorList>
    </citation>
    <scope>NUCLEOTIDE SEQUENCE [LARGE SCALE GENOMIC DNA]</scope>
    <source>
        <strain evidence="1 2">DSM 45809</strain>
    </source>
</reference>
<accession>A0A7W7GTY7</accession>
<dbReference type="EMBL" id="JACHNB010000001">
    <property type="protein sequence ID" value="MBB4738206.1"/>
    <property type="molecule type" value="Genomic_DNA"/>
</dbReference>
<organism evidence="1 2">
    <name type="scientific">Actinoplanes octamycinicus</name>
    <dbReference type="NCBI Taxonomy" id="135948"/>
    <lineage>
        <taxon>Bacteria</taxon>
        <taxon>Bacillati</taxon>
        <taxon>Actinomycetota</taxon>
        <taxon>Actinomycetes</taxon>
        <taxon>Micromonosporales</taxon>
        <taxon>Micromonosporaceae</taxon>
        <taxon>Actinoplanes</taxon>
    </lineage>
</organism>
<protein>
    <submittedName>
        <fullName evidence="1">Uncharacterized protein</fullName>
    </submittedName>
</protein>
<dbReference type="RefSeq" id="WP_260418270.1">
    <property type="nucleotide sequence ID" value="NZ_BAABFG010000005.1"/>
</dbReference>
<sequence>MIDRLRQRRQTTRQNRAIDRAWQAAPTQAMRDEINLFAQRRQPL</sequence>
<evidence type="ECO:0000313" key="2">
    <source>
        <dbReference type="Proteomes" id="UP000546162"/>
    </source>
</evidence>